<gene>
    <name evidence="11" type="ORF">N0B31_13825</name>
</gene>
<organism evidence="11 12">
    <name type="scientific">Salinirubellus salinus</name>
    <dbReference type="NCBI Taxonomy" id="1364945"/>
    <lineage>
        <taxon>Archaea</taxon>
        <taxon>Methanobacteriati</taxon>
        <taxon>Methanobacteriota</taxon>
        <taxon>Stenosarchaea group</taxon>
        <taxon>Halobacteria</taxon>
        <taxon>Halobacteriales</taxon>
        <taxon>Natronomonadaceae</taxon>
        <taxon>Salinirubellus</taxon>
    </lineage>
</organism>
<dbReference type="Gene3D" id="2.10.70.100">
    <property type="match status" value="1"/>
</dbReference>
<accession>A0A9E7R069</accession>
<comment type="catalytic activity">
    <reaction evidence="1">
        <text>ATP + protein L-histidine = ADP + protein N-phospho-L-histidine.</text>
        <dbReference type="EC" id="2.7.13.3"/>
    </reaction>
</comment>
<dbReference type="InterPro" id="IPR000014">
    <property type="entry name" value="PAS"/>
</dbReference>
<evidence type="ECO:0000259" key="10">
    <source>
        <dbReference type="PROSITE" id="PS50113"/>
    </source>
</evidence>
<evidence type="ECO:0000256" key="1">
    <source>
        <dbReference type="ARBA" id="ARBA00000085"/>
    </source>
</evidence>
<dbReference type="GeneID" id="74943521"/>
<dbReference type="Pfam" id="PF00512">
    <property type="entry name" value="HisKA"/>
    <property type="match status" value="1"/>
</dbReference>
<evidence type="ECO:0000313" key="11">
    <source>
        <dbReference type="EMBL" id="UWM53217.1"/>
    </source>
</evidence>
<dbReference type="InterPro" id="IPR013656">
    <property type="entry name" value="PAS_4"/>
</dbReference>
<dbReference type="Pfam" id="PF02518">
    <property type="entry name" value="HATPase_c"/>
    <property type="match status" value="1"/>
</dbReference>
<evidence type="ECO:0000256" key="2">
    <source>
        <dbReference type="ARBA" id="ARBA00012438"/>
    </source>
</evidence>
<evidence type="ECO:0000259" key="8">
    <source>
        <dbReference type="PROSITE" id="PS50109"/>
    </source>
</evidence>
<feature type="domain" description="PAS" evidence="9">
    <location>
        <begin position="124"/>
        <end position="194"/>
    </location>
</feature>
<dbReference type="SMART" id="SM00086">
    <property type="entry name" value="PAC"/>
    <property type="match status" value="2"/>
</dbReference>
<name>A0A9E7R069_9EURY</name>
<dbReference type="SUPFAM" id="SSF55874">
    <property type="entry name" value="ATPase domain of HSP90 chaperone/DNA topoisomerase II/histidine kinase"/>
    <property type="match status" value="1"/>
</dbReference>
<dbReference type="InterPro" id="IPR001610">
    <property type="entry name" value="PAC"/>
</dbReference>
<dbReference type="Pfam" id="PF08448">
    <property type="entry name" value="PAS_4"/>
    <property type="match status" value="2"/>
</dbReference>
<dbReference type="EMBL" id="CP104003">
    <property type="protein sequence ID" value="UWM53217.1"/>
    <property type="molecule type" value="Genomic_DNA"/>
</dbReference>
<dbReference type="SUPFAM" id="SSF47384">
    <property type="entry name" value="Homodimeric domain of signal transducing histidine kinase"/>
    <property type="match status" value="1"/>
</dbReference>
<dbReference type="InterPro" id="IPR035965">
    <property type="entry name" value="PAS-like_dom_sf"/>
</dbReference>
<dbReference type="InterPro" id="IPR000700">
    <property type="entry name" value="PAS-assoc_C"/>
</dbReference>
<dbReference type="PANTHER" id="PTHR43711">
    <property type="entry name" value="TWO-COMPONENT HISTIDINE KINASE"/>
    <property type="match status" value="1"/>
</dbReference>
<evidence type="ECO:0000313" key="12">
    <source>
        <dbReference type="Proteomes" id="UP001057580"/>
    </source>
</evidence>
<dbReference type="RefSeq" id="WP_260592212.1">
    <property type="nucleotide sequence ID" value="NZ_CP104003.1"/>
</dbReference>
<sequence length="592" mass="65260">MDAAELGGGRGERDRSERLLDLVLETGAVVAAGLDTDLRHEWVHNPNPDPPEAEILGKRDDELYPPSDADPTMALKRVALEEDRRVDREFVFQKPWGPVAYRAAAEPTHDEAGEQTGVLFAAFDRTEQYQLLDRTTDGVYTVDPDWRVTFWNDTMAERTGVEAETVVGERLWDQFGDTIPATLAEAYRGAMATGEPVELEQYVPEPFDYWVEVRAFPGDGGMTVFSRDVTETVERTRELERREYLFDEMQEIAELGVWEYDPISETLWWSDGMYRVHGLESTDDPPTIEGAIECYHPDDRPRVEAAFERALEDGTGYSLDLRLANPDGGVRDVRNRAEAVTEHGEVVLVRGTIQDITAVKRTERSLRQQNERLDDFVDLVAHDLRNPLSVATAFTDIAIEDDSVDDLDRVQAALGRMEDLLEDVLTAAHAGQSLTETAPIDVAGLARSAWENVDTSDAELHVEEGIGQVQGEYGRLLRLFENLVRNAVEHGATSPDASASRDAVEHGGGGVTVTVGPLADAVGFYVADDGVGIPPSERDRVFERGYSTNREGTGFGLAIVADVVAVHGWTVEVAESADGGARFEITVTNGPS</sequence>
<dbReference type="SMART" id="SM00388">
    <property type="entry name" value="HisKA"/>
    <property type="match status" value="1"/>
</dbReference>
<evidence type="ECO:0000256" key="7">
    <source>
        <dbReference type="SAM" id="MobiDB-lite"/>
    </source>
</evidence>
<feature type="region of interest" description="Disordered" evidence="7">
    <location>
        <begin position="43"/>
        <end position="68"/>
    </location>
</feature>
<dbReference type="InterPro" id="IPR003661">
    <property type="entry name" value="HisK_dim/P_dom"/>
</dbReference>
<keyword evidence="5" id="KW-0418">Kinase</keyword>
<dbReference type="PROSITE" id="PS50113">
    <property type="entry name" value="PAC"/>
    <property type="match status" value="1"/>
</dbReference>
<dbReference type="Gene3D" id="3.30.565.10">
    <property type="entry name" value="Histidine kinase-like ATPase, C-terminal domain"/>
    <property type="match status" value="1"/>
</dbReference>
<feature type="domain" description="Histidine kinase" evidence="8">
    <location>
        <begin position="379"/>
        <end position="591"/>
    </location>
</feature>
<protein>
    <recommendedName>
        <fullName evidence="2">histidine kinase</fullName>
        <ecNumber evidence="2">2.7.13.3</ecNumber>
    </recommendedName>
</protein>
<dbReference type="PRINTS" id="PR00344">
    <property type="entry name" value="BCTRLSENSOR"/>
</dbReference>
<dbReference type="CDD" id="cd00082">
    <property type="entry name" value="HisKA"/>
    <property type="match status" value="1"/>
</dbReference>
<evidence type="ECO:0000259" key="9">
    <source>
        <dbReference type="PROSITE" id="PS50112"/>
    </source>
</evidence>
<reference evidence="11" key="1">
    <citation type="submission" date="2022-09" db="EMBL/GenBank/DDBJ databases">
        <title>Diverse halophilic archaea isolated from saline environments.</title>
        <authorList>
            <person name="Cui H.-L."/>
        </authorList>
    </citation>
    <scope>NUCLEOTIDE SEQUENCE</scope>
    <source>
        <strain evidence="11">ZS-35-S2</strain>
    </source>
</reference>
<evidence type="ECO:0000256" key="6">
    <source>
        <dbReference type="ARBA" id="ARBA00023012"/>
    </source>
</evidence>
<keyword evidence="12" id="KW-1185">Reference proteome</keyword>
<dbReference type="InterPro" id="IPR005467">
    <property type="entry name" value="His_kinase_dom"/>
</dbReference>
<keyword evidence="3" id="KW-0597">Phosphoprotein</keyword>
<feature type="domain" description="PAC" evidence="10">
    <location>
        <begin position="317"/>
        <end position="368"/>
    </location>
</feature>
<dbReference type="CDD" id="cd00075">
    <property type="entry name" value="HATPase"/>
    <property type="match status" value="1"/>
</dbReference>
<dbReference type="Proteomes" id="UP001057580">
    <property type="component" value="Chromosome"/>
</dbReference>
<dbReference type="InterPro" id="IPR003594">
    <property type="entry name" value="HATPase_dom"/>
</dbReference>
<evidence type="ECO:0000256" key="3">
    <source>
        <dbReference type="ARBA" id="ARBA00022553"/>
    </source>
</evidence>
<dbReference type="SUPFAM" id="SSF55785">
    <property type="entry name" value="PYP-like sensor domain (PAS domain)"/>
    <property type="match status" value="3"/>
</dbReference>
<dbReference type="KEGG" id="ssai:N0B31_13825"/>
<dbReference type="AlphaFoldDB" id="A0A9E7R069"/>
<evidence type="ECO:0000256" key="5">
    <source>
        <dbReference type="ARBA" id="ARBA00022777"/>
    </source>
</evidence>
<keyword evidence="4" id="KW-0808">Transferase</keyword>
<dbReference type="EC" id="2.7.13.3" evidence="2"/>
<dbReference type="GO" id="GO:0000155">
    <property type="term" value="F:phosphorelay sensor kinase activity"/>
    <property type="evidence" value="ECO:0007669"/>
    <property type="project" value="InterPro"/>
</dbReference>
<dbReference type="InterPro" id="IPR013655">
    <property type="entry name" value="PAS_fold_3"/>
</dbReference>
<dbReference type="PROSITE" id="PS50109">
    <property type="entry name" value="HIS_KIN"/>
    <property type="match status" value="1"/>
</dbReference>
<dbReference type="Gene3D" id="3.30.450.20">
    <property type="entry name" value="PAS domain"/>
    <property type="match status" value="2"/>
</dbReference>
<dbReference type="InterPro" id="IPR050736">
    <property type="entry name" value="Sensor_HK_Regulatory"/>
</dbReference>
<dbReference type="Pfam" id="PF08447">
    <property type="entry name" value="PAS_3"/>
    <property type="match status" value="1"/>
</dbReference>
<evidence type="ECO:0000256" key="4">
    <source>
        <dbReference type="ARBA" id="ARBA00022679"/>
    </source>
</evidence>
<dbReference type="InterPro" id="IPR036890">
    <property type="entry name" value="HATPase_C_sf"/>
</dbReference>
<feature type="domain" description="PAS" evidence="9">
    <location>
        <begin position="242"/>
        <end position="314"/>
    </location>
</feature>
<dbReference type="CDD" id="cd00130">
    <property type="entry name" value="PAS"/>
    <property type="match status" value="2"/>
</dbReference>
<dbReference type="PANTHER" id="PTHR43711:SF1">
    <property type="entry name" value="HISTIDINE KINASE 1"/>
    <property type="match status" value="1"/>
</dbReference>
<dbReference type="InterPro" id="IPR004358">
    <property type="entry name" value="Sig_transdc_His_kin-like_C"/>
</dbReference>
<proteinExistence type="predicted"/>
<keyword evidence="6" id="KW-0902">Two-component regulatory system</keyword>
<dbReference type="Gene3D" id="1.10.287.130">
    <property type="match status" value="1"/>
</dbReference>
<dbReference type="NCBIfam" id="TIGR00229">
    <property type="entry name" value="sensory_box"/>
    <property type="match status" value="1"/>
</dbReference>
<dbReference type="PROSITE" id="PS50112">
    <property type="entry name" value="PAS"/>
    <property type="match status" value="2"/>
</dbReference>
<dbReference type="SMART" id="SM00091">
    <property type="entry name" value="PAS"/>
    <property type="match status" value="2"/>
</dbReference>
<dbReference type="InterPro" id="IPR036097">
    <property type="entry name" value="HisK_dim/P_sf"/>
</dbReference>
<dbReference type="SMART" id="SM00387">
    <property type="entry name" value="HATPase_c"/>
    <property type="match status" value="1"/>
</dbReference>